<keyword evidence="5" id="KW-0624">Polysaccharide degradation</keyword>
<evidence type="ECO:0000256" key="5">
    <source>
        <dbReference type="ARBA" id="ARBA00023326"/>
    </source>
</evidence>
<evidence type="ECO:0000256" key="4">
    <source>
        <dbReference type="ARBA" id="ARBA00023277"/>
    </source>
</evidence>
<dbReference type="PANTHER" id="PTHR31736">
    <property type="match status" value="1"/>
</dbReference>
<proteinExistence type="predicted"/>
<keyword evidence="4" id="KW-0119">Carbohydrate metabolism</keyword>
<evidence type="ECO:0000256" key="3">
    <source>
        <dbReference type="ARBA" id="ARBA00023157"/>
    </source>
</evidence>
<keyword evidence="3" id="KW-1015">Disulfide bond</keyword>
<dbReference type="EC" id="3.2.1.67" evidence="7"/>
<protein>
    <recommendedName>
        <fullName evidence="7">galacturonan 1,4-alpha-galacturonidase</fullName>
        <ecNumber evidence="7">3.2.1.67</ecNumber>
    </recommendedName>
</protein>
<reference evidence="9 10" key="1">
    <citation type="journal article" date="2011" name="PLoS Pathog.">
        <title>Endophytic Life Strategies Decoded by Genome and Transcriptome Analyses of the Mutualistic Root Symbiont Piriformospora indica.</title>
        <authorList>
            <person name="Zuccaro A."/>
            <person name="Lahrmann U."/>
            <person name="Guldener U."/>
            <person name="Langen G."/>
            <person name="Pfiffi S."/>
            <person name="Biedenkopf D."/>
            <person name="Wong P."/>
            <person name="Samans B."/>
            <person name="Grimm C."/>
            <person name="Basiewicz M."/>
            <person name="Murat C."/>
            <person name="Martin F."/>
            <person name="Kogel K.H."/>
        </authorList>
    </citation>
    <scope>NUCLEOTIDE SEQUENCE [LARGE SCALE GENOMIC DNA]</scope>
    <source>
        <strain evidence="9 10">DSM 11827</strain>
    </source>
</reference>
<dbReference type="GO" id="GO:0005576">
    <property type="term" value="C:extracellular region"/>
    <property type="evidence" value="ECO:0007669"/>
    <property type="project" value="UniProtKB-SubCell"/>
</dbReference>
<dbReference type="Proteomes" id="UP000007148">
    <property type="component" value="Unassembled WGS sequence"/>
</dbReference>
<dbReference type="PANTHER" id="PTHR31736:SF12">
    <property type="entry name" value="EXO-POLYGALACTURONASE, PUTATIVE-RELATED"/>
    <property type="match status" value="1"/>
</dbReference>
<keyword evidence="2" id="KW-0964">Secreted</keyword>
<evidence type="ECO:0000256" key="6">
    <source>
        <dbReference type="ARBA" id="ARBA00037312"/>
    </source>
</evidence>
<name>G4TZL1_SERID</name>
<evidence type="ECO:0000256" key="8">
    <source>
        <dbReference type="ARBA" id="ARBA00048766"/>
    </source>
</evidence>
<accession>G4TZL1</accession>
<dbReference type="InterPro" id="IPR012334">
    <property type="entry name" value="Pectin_lyas_fold"/>
</dbReference>
<evidence type="ECO:0000256" key="1">
    <source>
        <dbReference type="ARBA" id="ARBA00004613"/>
    </source>
</evidence>
<evidence type="ECO:0000256" key="2">
    <source>
        <dbReference type="ARBA" id="ARBA00022525"/>
    </source>
</evidence>
<dbReference type="EMBL" id="CAFZ01000973">
    <property type="protein sequence ID" value="CCA76754.1"/>
    <property type="molecule type" value="Genomic_DNA"/>
</dbReference>
<dbReference type="OrthoDB" id="3210207at2759"/>
<dbReference type="Gene3D" id="2.160.20.10">
    <property type="entry name" value="Single-stranded right-handed beta-helix, Pectin lyase-like"/>
    <property type="match status" value="1"/>
</dbReference>
<dbReference type="InParanoid" id="G4TZL1"/>
<comment type="subcellular location">
    <subcellularLocation>
        <location evidence="1">Secreted</location>
    </subcellularLocation>
</comment>
<evidence type="ECO:0000256" key="7">
    <source>
        <dbReference type="ARBA" id="ARBA00038933"/>
    </source>
</evidence>
<dbReference type="GO" id="GO:0047911">
    <property type="term" value="F:galacturan 1,4-alpha-galacturonidase activity"/>
    <property type="evidence" value="ECO:0007669"/>
    <property type="project" value="UniProtKB-EC"/>
</dbReference>
<gene>
    <name evidence="9" type="ORF">PIIN_10742</name>
</gene>
<comment type="caution">
    <text evidence="9">The sequence shown here is derived from an EMBL/GenBank/DDBJ whole genome shotgun (WGS) entry which is preliminary data.</text>
</comment>
<evidence type="ECO:0000313" key="9">
    <source>
        <dbReference type="EMBL" id="CCA76754.1"/>
    </source>
</evidence>
<dbReference type="AlphaFoldDB" id="G4TZL1"/>
<dbReference type="InterPro" id="IPR011050">
    <property type="entry name" value="Pectin_lyase_fold/virulence"/>
</dbReference>
<keyword evidence="10" id="KW-1185">Reference proteome</keyword>
<evidence type="ECO:0000313" key="10">
    <source>
        <dbReference type="Proteomes" id="UP000007148"/>
    </source>
</evidence>
<comment type="catalytic activity">
    <reaction evidence="8">
        <text>[(1-&gt;4)-alpha-D-galacturonosyl](n) + H2O = alpha-D-galacturonate + [(1-&gt;4)-alpha-D-galacturonosyl](n-1)</text>
        <dbReference type="Rhea" id="RHEA:14117"/>
        <dbReference type="Rhea" id="RHEA-COMP:14570"/>
        <dbReference type="Rhea" id="RHEA-COMP:14572"/>
        <dbReference type="ChEBI" id="CHEBI:15377"/>
        <dbReference type="ChEBI" id="CHEBI:58658"/>
        <dbReference type="ChEBI" id="CHEBI:140523"/>
        <dbReference type="EC" id="3.2.1.67"/>
    </reaction>
</comment>
<organism evidence="9 10">
    <name type="scientific">Serendipita indica (strain DSM 11827)</name>
    <name type="common">Root endophyte fungus</name>
    <name type="synonym">Piriformospora indica</name>
    <dbReference type="NCBI Taxonomy" id="1109443"/>
    <lineage>
        <taxon>Eukaryota</taxon>
        <taxon>Fungi</taxon>
        <taxon>Dikarya</taxon>
        <taxon>Basidiomycota</taxon>
        <taxon>Agaricomycotina</taxon>
        <taxon>Agaricomycetes</taxon>
        <taxon>Sebacinales</taxon>
        <taxon>Serendipitaceae</taxon>
        <taxon>Serendipita</taxon>
    </lineage>
</organism>
<dbReference type="GO" id="GO:0000272">
    <property type="term" value="P:polysaccharide catabolic process"/>
    <property type="evidence" value="ECO:0007669"/>
    <property type="project" value="UniProtKB-KW"/>
</dbReference>
<dbReference type="HOGENOM" id="CLU_1636065_0_0_1"/>
<dbReference type="SUPFAM" id="SSF51126">
    <property type="entry name" value="Pectin lyase-like"/>
    <property type="match status" value="1"/>
</dbReference>
<sequence>MDGILKQSVNITHWQGQYVPFAFQNSRLSMVVQGATDMIFHSPARTGVIDGSGQAWWAAFIRPFFPQKKSSSTLRPILWTVANSTRVTFDGIEMINSPMWCTHRLFIKFRTLMRLLRFNLVASFSYINYYNMNISAVTTSSSAPIKNTDGFEQVSPWNGQRE</sequence>
<comment type="function">
    <text evidence="6">Specific in hydrolyzing the terminal glycosidic bond of polygalacturonic acid and oligogalacturonates.</text>
</comment>